<dbReference type="GO" id="GO:0005930">
    <property type="term" value="C:axoneme"/>
    <property type="evidence" value="ECO:0007669"/>
    <property type="project" value="UniProtKB-SubCell"/>
</dbReference>
<dbReference type="EMBL" id="JALJOR010000003">
    <property type="protein sequence ID" value="KAK9820007.1"/>
    <property type="molecule type" value="Genomic_DNA"/>
</dbReference>
<evidence type="ECO:0000256" key="6">
    <source>
        <dbReference type="ARBA" id="ARBA00023069"/>
    </source>
</evidence>
<evidence type="ECO:0000256" key="8">
    <source>
        <dbReference type="ARBA" id="ARBA00023273"/>
    </source>
</evidence>
<evidence type="ECO:0000256" key="1">
    <source>
        <dbReference type="ARBA" id="ARBA00004430"/>
    </source>
</evidence>
<comment type="similarity">
    <text evidence="2">Belongs to the CFAP206 family.</text>
</comment>
<comment type="caution">
    <text evidence="10">The sequence shown here is derived from an EMBL/GenBank/DDBJ whole genome shotgun (WGS) entry which is preliminary data.</text>
</comment>
<evidence type="ECO:0000256" key="7">
    <source>
        <dbReference type="ARBA" id="ARBA00023212"/>
    </source>
</evidence>
<dbReference type="InterPro" id="IPR021897">
    <property type="entry name" value="FAP206"/>
</dbReference>
<dbReference type="GO" id="GO:0003356">
    <property type="term" value="P:regulation of cilium beat frequency"/>
    <property type="evidence" value="ECO:0007669"/>
    <property type="project" value="TreeGrafter"/>
</dbReference>
<accession>A0AAW1QF79</accession>
<name>A0AAW1QF79_9CHLO</name>
<evidence type="ECO:0000256" key="4">
    <source>
        <dbReference type="ARBA" id="ARBA00022490"/>
    </source>
</evidence>
<gene>
    <name evidence="10" type="ORF">WJX72_005042</name>
</gene>
<evidence type="ECO:0000313" key="10">
    <source>
        <dbReference type="EMBL" id="KAK9820007.1"/>
    </source>
</evidence>
<keyword evidence="5" id="KW-0970">Cilium biogenesis/degradation</keyword>
<evidence type="ECO:0000256" key="5">
    <source>
        <dbReference type="ARBA" id="ARBA00022794"/>
    </source>
</evidence>
<proteinExistence type="inferred from homology"/>
<evidence type="ECO:0000256" key="9">
    <source>
        <dbReference type="SAM" id="MobiDB-lite"/>
    </source>
</evidence>
<keyword evidence="4" id="KW-0963">Cytoplasm</keyword>
<keyword evidence="8" id="KW-0966">Cell projection</keyword>
<keyword evidence="11" id="KW-1185">Reference proteome</keyword>
<feature type="region of interest" description="Disordered" evidence="9">
    <location>
        <begin position="370"/>
        <end position="389"/>
    </location>
</feature>
<protein>
    <recommendedName>
        <fullName evidence="3">Cilia- and flagella-associated protein 206</fullName>
    </recommendedName>
</protein>
<dbReference type="Pfam" id="PF12018">
    <property type="entry name" value="FAP206"/>
    <property type="match status" value="1"/>
</dbReference>
<keyword evidence="7" id="KW-0206">Cytoskeleton</keyword>
<dbReference type="PANTHER" id="PTHR21442">
    <property type="entry name" value="CILIA- AND FLAGELLA-ASSOCIATED PROTEIN 206"/>
    <property type="match status" value="1"/>
</dbReference>
<dbReference type="Proteomes" id="UP001489004">
    <property type="component" value="Unassembled WGS sequence"/>
</dbReference>
<organism evidence="10 11">
    <name type="scientific">[Myrmecia] bisecta</name>
    <dbReference type="NCBI Taxonomy" id="41462"/>
    <lineage>
        <taxon>Eukaryota</taxon>
        <taxon>Viridiplantae</taxon>
        <taxon>Chlorophyta</taxon>
        <taxon>core chlorophytes</taxon>
        <taxon>Trebouxiophyceae</taxon>
        <taxon>Trebouxiales</taxon>
        <taxon>Trebouxiaceae</taxon>
        <taxon>Myrmecia</taxon>
    </lineage>
</organism>
<evidence type="ECO:0000256" key="2">
    <source>
        <dbReference type="ARBA" id="ARBA00010500"/>
    </source>
</evidence>
<dbReference type="AlphaFoldDB" id="A0AAW1QF79"/>
<sequence>MGIDSLTQTLVSQTLRACREGGANHVDATIAAFLNRVAILQARLTRQTEQSDAGALEAAASKLSTTVCSSLLSQGSMALRTVQLQVGFEQAIRQQQAQVEQEQVERQQRVARALNAVAGPAGVRDDTSELVADALQRVFRYVVVKAGLEAACQDEQAAGEVEAALHSVFGHPSLARFVGLSAADKHKEMAELADVVLGICIYNQRVGAGGAVASALLLGYQGQAQQLQQQAEQAAANVQQRIAIYIHHVNARSAVENAMQPGMVRLCEEVAHARQSLVYYRQIQQDLSTTLAMLEDVEAQSEEQLLKLQACIEGAQGVARETVFPVFKQLGALQGAAGQARRMLVVHQRLLDTLAAAPGDFTPSLDQRTLSGLAAGPKPAGPPLLADQLGPRTPANLATAEALSGAERLPPPRDGSLKLHIELGGFCPVTLVKRNGLLLPLDPRLGYVRFEGRLYGCAGRTEMDWFAASPAEYIASAHAHAIKSPDLLQLLELSQVYPEVAIGALLTDLATSKMVCEFGSQTVTHPIESNKDPSYEWNEWALRRKALALANLRQKRTHSTQTALSHFKRDNQTQVYKPKGVSTQTVVNKGQSMPRQMRHVAGLRGAPDSKMRVVNLELDVGQPHEF</sequence>
<evidence type="ECO:0000313" key="11">
    <source>
        <dbReference type="Proteomes" id="UP001489004"/>
    </source>
</evidence>
<feature type="compositionally biased region" description="Low complexity" evidence="9">
    <location>
        <begin position="370"/>
        <end position="386"/>
    </location>
</feature>
<reference evidence="10 11" key="1">
    <citation type="journal article" date="2024" name="Nat. Commun.">
        <title>Phylogenomics reveals the evolutionary origins of lichenization in chlorophyte algae.</title>
        <authorList>
            <person name="Puginier C."/>
            <person name="Libourel C."/>
            <person name="Otte J."/>
            <person name="Skaloud P."/>
            <person name="Haon M."/>
            <person name="Grisel S."/>
            <person name="Petersen M."/>
            <person name="Berrin J.G."/>
            <person name="Delaux P.M."/>
            <person name="Dal Grande F."/>
            <person name="Keller J."/>
        </authorList>
    </citation>
    <scope>NUCLEOTIDE SEQUENCE [LARGE SCALE GENOMIC DNA]</scope>
    <source>
        <strain evidence="10 11">SAG 2043</strain>
    </source>
</reference>
<comment type="subcellular location">
    <subcellularLocation>
        <location evidence="1">Cytoplasm</location>
        <location evidence="1">Cytoskeleton</location>
        <location evidence="1">Cilium axoneme</location>
    </subcellularLocation>
</comment>
<dbReference type="PANTHER" id="PTHR21442:SF0">
    <property type="entry name" value="CILIA- AND FLAGELLA-ASSOCIATED PROTEIN 206"/>
    <property type="match status" value="1"/>
</dbReference>
<evidence type="ECO:0000256" key="3">
    <source>
        <dbReference type="ARBA" id="ARBA00021602"/>
    </source>
</evidence>
<dbReference type="GO" id="GO:0030030">
    <property type="term" value="P:cell projection organization"/>
    <property type="evidence" value="ECO:0007669"/>
    <property type="project" value="UniProtKB-KW"/>
</dbReference>
<dbReference type="GO" id="GO:0036064">
    <property type="term" value="C:ciliary basal body"/>
    <property type="evidence" value="ECO:0007669"/>
    <property type="project" value="TreeGrafter"/>
</dbReference>
<keyword evidence="6" id="KW-0969">Cilium</keyword>